<dbReference type="GO" id="GO:0005375">
    <property type="term" value="F:copper ion transmembrane transporter activity"/>
    <property type="evidence" value="ECO:0007669"/>
    <property type="project" value="UniProtKB-UniRule"/>
</dbReference>
<comment type="subcellular location">
    <subcellularLocation>
        <location evidence="1 6">Membrane</location>
        <topology evidence="1 6">Multi-pass membrane protein</topology>
    </subcellularLocation>
</comment>
<dbReference type="AlphaFoldDB" id="A0AAF0AVU1"/>
<reference evidence="7 8" key="1">
    <citation type="journal article" date="2023" name="G3 (Bethesda)">
        <title>A high-quality reference genome for the fission yeast Schizosaccharomyces osmophilus.</title>
        <authorList>
            <person name="Jia G.S."/>
            <person name="Zhang W.C."/>
            <person name="Liang Y."/>
            <person name="Liu X.H."/>
            <person name="Rhind N."/>
            <person name="Pidoux A."/>
            <person name="Brysch-Herzberg M."/>
            <person name="Du L.L."/>
        </authorList>
    </citation>
    <scope>NUCLEOTIDE SEQUENCE [LARGE SCALE GENOMIC DNA]</scope>
    <source>
        <strain evidence="7 8">CBS 15793</strain>
    </source>
</reference>
<dbReference type="PANTHER" id="PTHR12483">
    <property type="entry name" value="SOLUTE CARRIER FAMILY 31 COPPER TRANSPORTERS"/>
    <property type="match status" value="1"/>
</dbReference>
<comment type="similarity">
    <text evidence="2 6">Belongs to the copper transporter (Ctr) (TC 1.A.56) family. SLC31A subfamily.</text>
</comment>
<evidence type="ECO:0000256" key="1">
    <source>
        <dbReference type="ARBA" id="ARBA00004141"/>
    </source>
</evidence>
<keyword evidence="6" id="KW-0406">Ion transport</keyword>
<keyword evidence="4 6" id="KW-1133">Transmembrane helix</keyword>
<keyword evidence="6" id="KW-0813">Transport</keyword>
<dbReference type="InterPro" id="IPR007274">
    <property type="entry name" value="Cop_transporter"/>
</dbReference>
<keyword evidence="5 6" id="KW-0472">Membrane</keyword>
<evidence type="ECO:0000313" key="8">
    <source>
        <dbReference type="Proteomes" id="UP001212411"/>
    </source>
</evidence>
<feature type="transmembrane region" description="Helical" evidence="6">
    <location>
        <begin position="55"/>
        <end position="72"/>
    </location>
</feature>
<keyword evidence="3 6" id="KW-0812">Transmembrane</keyword>
<sequence length="172" mass="19375">MELQNALDFSAQKMSGMDMGNSSPHSCKMSMLWNWYTIDSCFLSNSWHAYTANKFAGSIIGVIFFAIAIEACRRVQRMFDAYIAQQSNGKTLQGPLRLFFPGNTLHVNVRQQLTRAFLQTCYYGAATILMLIVMSFNGYVILFAFFGAWIGYLLFSWDDNSFNGHSTGIGCC</sequence>
<gene>
    <name evidence="7" type="primary">ctr5</name>
    <name evidence="7" type="ORF">SOMG_03094</name>
</gene>
<evidence type="ECO:0000256" key="3">
    <source>
        <dbReference type="ARBA" id="ARBA00022692"/>
    </source>
</evidence>
<keyword evidence="6" id="KW-0187">Copper transport</keyword>
<evidence type="ECO:0000313" key="7">
    <source>
        <dbReference type="EMBL" id="WBW73936.1"/>
    </source>
</evidence>
<dbReference type="Proteomes" id="UP001212411">
    <property type="component" value="Chromosome 2"/>
</dbReference>
<dbReference type="EMBL" id="CP115612">
    <property type="protein sequence ID" value="WBW73936.1"/>
    <property type="molecule type" value="Genomic_DNA"/>
</dbReference>
<evidence type="ECO:0000256" key="4">
    <source>
        <dbReference type="ARBA" id="ARBA00022989"/>
    </source>
</evidence>
<dbReference type="Pfam" id="PF04145">
    <property type="entry name" value="Ctr"/>
    <property type="match status" value="1"/>
</dbReference>
<dbReference type="GeneID" id="80876574"/>
<protein>
    <recommendedName>
        <fullName evidence="6">Copper transport protein</fullName>
    </recommendedName>
</protein>
<dbReference type="GO" id="GO:0016020">
    <property type="term" value="C:membrane"/>
    <property type="evidence" value="ECO:0007669"/>
    <property type="project" value="UniProtKB-SubCell"/>
</dbReference>
<evidence type="ECO:0000256" key="6">
    <source>
        <dbReference type="RuleBase" id="RU367022"/>
    </source>
</evidence>
<dbReference type="PANTHER" id="PTHR12483:SF73">
    <property type="entry name" value="COPPER TRANSPORT PROTEIN CTR3"/>
    <property type="match status" value="1"/>
</dbReference>
<keyword evidence="6" id="KW-0186">Copper</keyword>
<accession>A0AAF0AVU1</accession>
<evidence type="ECO:0000256" key="5">
    <source>
        <dbReference type="ARBA" id="ARBA00023136"/>
    </source>
</evidence>
<proteinExistence type="inferred from homology"/>
<feature type="transmembrane region" description="Helical" evidence="6">
    <location>
        <begin position="122"/>
        <end position="155"/>
    </location>
</feature>
<evidence type="ECO:0000256" key="2">
    <source>
        <dbReference type="ARBA" id="ARBA00006921"/>
    </source>
</evidence>
<dbReference type="KEGG" id="som:SOMG_03094"/>
<keyword evidence="8" id="KW-1185">Reference proteome</keyword>
<dbReference type="RefSeq" id="XP_056038179.1">
    <property type="nucleotide sequence ID" value="XM_056181885.1"/>
</dbReference>
<organism evidence="7 8">
    <name type="scientific">Schizosaccharomyces osmophilus</name>
    <dbReference type="NCBI Taxonomy" id="2545709"/>
    <lineage>
        <taxon>Eukaryota</taxon>
        <taxon>Fungi</taxon>
        <taxon>Dikarya</taxon>
        <taxon>Ascomycota</taxon>
        <taxon>Taphrinomycotina</taxon>
        <taxon>Schizosaccharomycetes</taxon>
        <taxon>Schizosaccharomycetales</taxon>
        <taxon>Schizosaccharomycetaceae</taxon>
        <taxon>Schizosaccharomyces</taxon>
    </lineage>
</organism>
<name>A0AAF0AVU1_9SCHI</name>